<evidence type="ECO:0000313" key="3">
    <source>
        <dbReference type="Proteomes" id="UP001501867"/>
    </source>
</evidence>
<feature type="compositionally biased region" description="Basic and acidic residues" evidence="1">
    <location>
        <begin position="40"/>
        <end position="53"/>
    </location>
</feature>
<keyword evidence="3" id="KW-1185">Reference proteome</keyword>
<gene>
    <name evidence="2" type="ORF">GCM10010302_39070</name>
</gene>
<accession>A0ABN0VFR8</accession>
<comment type="caution">
    <text evidence="2">The sequence shown here is derived from an EMBL/GenBank/DDBJ whole genome shotgun (WGS) entry which is preliminary data.</text>
</comment>
<sequence length="111" mass="11743">MDGDDGLESGGPVLAQHDLLVAALLTAEQGVQDAVGHFGHGGDSHGRDAAERRPPCGWGRAHWEQSKTCGGCRYPLSGDRNAPGFRPAPRLPLPARELEVNRAPEAGRTRG</sequence>
<feature type="region of interest" description="Disordered" evidence="1">
    <location>
        <begin position="78"/>
        <end position="111"/>
    </location>
</feature>
<reference evidence="2 3" key="1">
    <citation type="journal article" date="2019" name="Int. J. Syst. Evol. Microbiol.">
        <title>The Global Catalogue of Microorganisms (GCM) 10K type strain sequencing project: providing services to taxonomists for standard genome sequencing and annotation.</title>
        <authorList>
            <consortium name="The Broad Institute Genomics Platform"/>
            <consortium name="The Broad Institute Genome Sequencing Center for Infectious Disease"/>
            <person name="Wu L."/>
            <person name="Ma J."/>
        </authorList>
    </citation>
    <scope>NUCLEOTIDE SEQUENCE [LARGE SCALE GENOMIC DNA]</scope>
    <source>
        <strain evidence="2 3">JCM 4505</strain>
    </source>
</reference>
<organism evidence="2 3">
    <name type="scientific">Streptomyces polychromogenes</name>
    <dbReference type="NCBI Taxonomy" id="67342"/>
    <lineage>
        <taxon>Bacteria</taxon>
        <taxon>Bacillati</taxon>
        <taxon>Actinomycetota</taxon>
        <taxon>Actinomycetes</taxon>
        <taxon>Kitasatosporales</taxon>
        <taxon>Streptomycetaceae</taxon>
        <taxon>Streptomyces</taxon>
    </lineage>
</organism>
<evidence type="ECO:0000313" key="2">
    <source>
        <dbReference type="EMBL" id="GAA0296547.1"/>
    </source>
</evidence>
<proteinExistence type="predicted"/>
<protein>
    <submittedName>
        <fullName evidence="2">Uncharacterized protein</fullName>
    </submittedName>
</protein>
<dbReference type="EMBL" id="BAAABV010000017">
    <property type="protein sequence ID" value="GAA0296547.1"/>
    <property type="molecule type" value="Genomic_DNA"/>
</dbReference>
<dbReference type="Proteomes" id="UP001501867">
    <property type="component" value="Unassembled WGS sequence"/>
</dbReference>
<feature type="region of interest" description="Disordered" evidence="1">
    <location>
        <begin position="34"/>
        <end position="53"/>
    </location>
</feature>
<evidence type="ECO:0000256" key="1">
    <source>
        <dbReference type="SAM" id="MobiDB-lite"/>
    </source>
</evidence>
<feature type="compositionally biased region" description="Basic and acidic residues" evidence="1">
    <location>
        <begin position="96"/>
        <end position="111"/>
    </location>
</feature>
<name>A0ABN0VFR8_9ACTN</name>